<dbReference type="SUPFAM" id="SSF51905">
    <property type="entry name" value="FAD/NAD(P)-binding domain"/>
    <property type="match status" value="1"/>
</dbReference>
<keyword evidence="8 16" id="KW-0274">FAD</keyword>
<comment type="catalytic activity">
    <reaction evidence="10">
        <text>pyranose + acceptor = pyranos-2-ulose + reduced acceptor.</text>
        <dbReference type="EC" id="1.1.99.29"/>
    </reaction>
</comment>
<reference evidence="19 20" key="1">
    <citation type="journal article" date="2020" name="ISME J.">
        <title>Uncovering the hidden diversity of litter-decomposition mechanisms in mushroom-forming fungi.</title>
        <authorList>
            <person name="Floudas D."/>
            <person name="Bentzer J."/>
            <person name="Ahren D."/>
            <person name="Johansson T."/>
            <person name="Persson P."/>
            <person name="Tunlid A."/>
        </authorList>
    </citation>
    <scope>NUCLEOTIDE SEQUENCE [LARGE SCALE GENOMIC DNA]</scope>
    <source>
        <strain evidence="19 20">CBS 146.42</strain>
    </source>
</reference>
<proteinExistence type="inferred from homology"/>
<gene>
    <name evidence="19" type="ORF">D9756_008826</name>
</gene>
<dbReference type="PROSITE" id="PS00624">
    <property type="entry name" value="GMC_OXRED_2"/>
    <property type="match status" value="1"/>
</dbReference>
<keyword evidence="7" id="KW-0285">Flavoprotein</keyword>
<comment type="cofactor">
    <cofactor evidence="1 16">
        <name>FAD</name>
        <dbReference type="ChEBI" id="CHEBI:57692"/>
    </cofactor>
</comment>
<keyword evidence="20" id="KW-1185">Reference proteome</keyword>
<dbReference type="Pfam" id="PF00732">
    <property type="entry name" value="GMC_oxred_N"/>
    <property type="match status" value="1"/>
</dbReference>
<evidence type="ECO:0000313" key="19">
    <source>
        <dbReference type="EMBL" id="KAF5349565.1"/>
    </source>
</evidence>
<feature type="chain" id="PRO_5034411624" description="pyranose dehydrogenase (acceptor)" evidence="17">
    <location>
        <begin position="21"/>
        <end position="590"/>
    </location>
</feature>
<comment type="catalytic activity">
    <reaction evidence="13">
        <text>a pyranoside + acceptor = a pyranosid-3-ulose + reduced acceptor.</text>
        <dbReference type="EC" id="1.1.99.29"/>
    </reaction>
</comment>
<dbReference type="PANTHER" id="PTHR11552">
    <property type="entry name" value="GLUCOSE-METHANOL-CHOLINE GMC OXIDOREDUCTASE"/>
    <property type="match status" value="1"/>
</dbReference>
<evidence type="ECO:0000313" key="20">
    <source>
        <dbReference type="Proteomes" id="UP000559027"/>
    </source>
</evidence>
<comment type="subcellular location">
    <subcellularLocation>
        <location evidence="2">Secreted</location>
    </subcellularLocation>
</comment>
<protein>
    <recommendedName>
        <fullName evidence="5">pyranose dehydrogenase (acceptor)</fullName>
        <ecNumber evidence="5">1.1.99.29</ecNumber>
    </recommendedName>
</protein>
<dbReference type="InterPro" id="IPR007867">
    <property type="entry name" value="GMC_OxRtase_C"/>
</dbReference>
<dbReference type="Pfam" id="PF05199">
    <property type="entry name" value="GMC_oxred_C"/>
    <property type="match status" value="1"/>
</dbReference>
<comment type="catalytic activity">
    <reaction evidence="12">
        <text>pyranose + acceptor = pyranos-3-ulose + reduced acceptor.</text>
        <dbReference type="EC" id="1.1.99.29"/>
    </reaction>
</comment>
<dbReference type="Gene3D" id="3.50.50.60">
    <property type="entry name" value="FAD/NAD(P)-binding domain"/>
    <property type="match status" value="1"/>
</dbReference>
<evidence type="ECO:0000256" key="4">
    <source>
        <dbReference type="ARBA" id="ARBA00011245"/>
    </source>
</evidence>
<evidence type="ECO:0000256" key="7">
    <source>
        <dbReference type="ARBA" id="ARBA00022630"/>
    </source>
</evidence>
<dbReference type="Proteomes" id="UP000559027">
    <property type="component" value="Unassembled WGS sequence"/>
</dbReference>
<evidence type="ECO:0000256" key="14">
    <source>
        <dbReference type="ARBA" id="ARBA00034059"/>
    </source>
</evidence>
<evidence type="ECO:0000256" key="2">
    <source>
        <dbReference type="ARBA" id="ARBA00004613"/>
    </source>
</evidence>
<evidence type="ECO:0000256" key="3">
    <source>
        <dbReference type="ARBA" id="ARBA00010790"/>
    </source>
</evidence>
<evidence type="ECO:0000256" key="9">
    <source>
        <dbReference type="ARBA" id="ARBA00024699"/>
    </source>
</evidence>
<comment type="caution">
    <text evidence="19">The sequence shown here is derived from an EMBL/GenBank/DDBJ whole genome shotgun (WGS) entry which is preliminary data.</text>
</comment>
<evidence type="ECO:0000256" key="8">
    <source>
        <dbReference type="ARBA" id="ARBA00022827"/>
    </source>
</evidence>
<comment type="subunit">
    <text evidence="4">Monomer.</text>
</comment>
<dbReference type="Gene3D" id="3.30.560.10">
    <property type="entry name" value="Glucose Oxidase, domain 3"/>
    <property type="match status" value="1"/>
</dbReference>
<feature type="signal peptide" evidence="17">
    <location>
        <begin position="1"/>
        <end position="20"/>
    </location>
</feature>
<evidence type="ECO:0000256" key="16">
    <source>
        <dbReference type="PIRSR" id="PIRSR000137-2"/>
    </source>
</evidence>
<comment type="function">
    <text evidence="9">Catalyzes the single-oxidation or sequential double oxidation reaction of carbohydrates primarily at carbon-2 and/or carbon-3 with the concomitant reduction of the flavin. The enzyme exhibits a broad sugar substrate specificity, oxidizing different aldopyranoses to the corresponding C-1, C-2, C-3 or C-1,2, C-2,3 and C-3,4 (di)dehydro sugars with substrate-specific regioselectivity. Accepts only a narrow range of electron acceptors such as substituted benzoquinones and complexed metal ions and reacts extremely slowly with O(2) as acceptor. May play a role in the natural recycling of plant matter by oxidizing all major monosaccharides in lignocellulose and by reducing quinone compounds or reactive radical species generated during lignin depolymerization.</text>
</comment>
<dbReference type="PANTHER" id="PTHR11552:SF147">
    <property type="entry name" value="CHOLINE DEHYDROGENASE, MITOCHONDRIAL"/>
    <property type="match status" value="1"/>
</dbReference>
<dbReference type="OrthoDB" id="269227at2759"/>
<feature type="active site" description="Proton acceptor" evidence="15">
    <location>
        <position position="524"/>
    </location>
</feature>
<feature type="binding site" evidence="16">
    <location>
        <begin position="523"/>
        <end position="524"/>
    </location>
    <ligand>
        <name>FAD</name>
        <dbReference type="ChEBI" id="CHEBI:57692"/>
    </ligand>
</feature>
<dbReference type="InterPro" id="IPR000172">
    <property type="entry name" value="GMC_OxRdtase_N"/>
</dbReference>
<evidence type="ECO:0000259" key="18">
    <source>
        <dbReference type="PROSITE" id="PS00624"/>
    </source>
</evidence>
<evidence type="ECO:0000256" key="12">
    <source>
        <dbReference type="ARBA" id="ARBA00034029"/>
    </source>
</evidence>
<dbReference type="EMBL" id="JAACJO010000016">
    <property type="protein sequence ID" value="KAF5349565.1"/>
    <property type="molecule type" value="Genomic_DNA"/>
</dbReference>
<dbReference type="GO" id="GO:0005576">
    <property type="term" value="C:extracellular region"/>
    <property type="evidence" value="ECO:0007669"/>
    <property type="project" value="UniProtKB-SubCell"/>
</dbReference>
<dbReference type="GO" id="GO:0033718">
    <property type="term" value="F:pyranose dehydrogenase (acceptor) activity"/>
    <property type="evidence" value="ECO:0007669"/>
    <property type="project" value="UniProtKB-EC"/>
</dbReference>
<evidence type="ECO:0000256" key="15">
    <source>
        <dbReference type="PIRSR" id="PIRSR000137-1"/>
    </source>
</evidence>
<organism evidence="19 20">
    <name type="scientific">Leucocoprinus leucothites</name>
    <dbReference type="NCBI Taxonomy" id="201217"/>
    <lineage>
        <taxon>Eukaryota</taxon>
        <taxon>Fungi</taxon>
        <taxon>Dikarya</taxon>
        <taxon>Basidiomycota</taxon>
        <taxon>Agaricomycotina</taxon>
        <taxon>Agaricomycetes</taxon>
        <taxon>Agaricomycetidae</taxon>
        <taxon>Agaricales</taxon>
        <taxon>Agaricineae</taxon>
        <taxon>Agaricaceae</taxon>
        <taxon>Leucocoprinus</taxon>
    </lineage>
</organism>
<dbReference type="InterPro" id="IPR012132">
    <property type="entry name" value="GMC_OxRdtase"/>
</dbReference>
<name>A0A8H5CX63_9AGAR</name>
<evidence type="ECO:0000256" key="6">
    <source>
        <dbReference type="ARBA" id="ARBA00022525"/>
    </source>
</evidence>
<evidence type="ECO:0000256" key="11">
    <source>
        <dbReference type="ARBA" id="ARBA00034010"/>
    </source>
</evidence>
<dbReference type="SUPFAM" id="SSF54373">
    <property type="entry name" value="FAD-linked reductases, C-terminal domain"/>
    <property type="match status" value="1"/>
</dbReference>
<accession>A0A8H5CX63</accession>
<comment type="similarity">
    <text evidence="3">Belongs to the GMC oxidoreductase family.</text>
</comment>
<evidence type="ECO:0000256" key="10">
    <source>
        <dbReference type="ARBA" id="ARBA00033986"/>
    </source>
</evidence>
<keyword evidence="17" id="KW-0732">Signal</keyword>
<keyword evidence="6" id="KW-0964">Secreted</keyword>
<evidence type="ECO:0000256" key="5">
    <source>
        <dbReference type="ARBA" id="ARBA00013177"/>
    </source>
</evidence>
<dbReference type="AlphaFoldDB" id="A0A8H5CX63"/>
<dbReference type="GO" id="GO:0050660">
    <property type="term" value="F:flavin adenine dinucleotide binding"/>
    <property type="evidence" value="ECO:0007669"/>
    <property type="project" value="InterPro"/>
</dbReference>
<dbReference type="InterPro" id="IPR036188">
    <property type="entry name" value="FAD/NAD-bd_sf"/>
</dbReference>
<evidence type="ECO:0000256" key="1">
    <source>
        <dbReference type="ARBA" id="ARBA00001974"/>
    </source>
</evidence>
<dbReference type="EC" id="1.1.99.29" evidence="5"/>
<comment type="catalytic activity">
    <reaction evidence="11">
        <text>pyranose + acceptor = pyranos-2,3-diulose + reduced acceptor.</text>
        <dbReference type="EC" id="1.1.99.29"/>
    </reaction>
</comment>
<feature type="domain" description="Glucose-methanol-choline oxidoreductase N-terminal" evidence="18">
    <location>
        <begin position="303"/>
        <end position="317"/>
    </location>
</feature>
<feature type="active site" description="Proton acceptor" evidence="15">
    <location>
        <position position="568"/>
    </location>
</feature>
<comment type="catalytic activity">
    <reaction evidence="14">
        <text>a pyranoside + acceptor = a pyranosid-3,4-diulose + reduced acceptor.</text>
        <dbReference type="EC" id="1.1.99.29"/>
    </reaction>
</comment>
<dbReference type="PIRSF" id="PIRSF000137">
    <property type="entry name" value="Alcohol_oxidase"/>
    <property type="match status" value="1"/>
</dbReference>
<evidence type="ECO:0000256" key="17">
    <source>
        <dbReference type="SAM" id="SignalP"/>
    </source>
</evidence>
<sequence length="590" mass="64073">MPLVLSFAVLPFFFALGICAVYNQLDASIKQTTFDFVIVGGGTAGAVLANRLSAHKEFQILVIEAGPSNQGVQNTEVPFLWSTLIGTEYDWNFTTTPQEALNGRIIPYPRGHILGGSSSTNAMFYTRGSGDDYDRWAKVTGDTGWSWNALVPYFKKHERWSPPAEPRNTTGEFDPSVHGFKGMTLTSLPGHLQAIDNRVIAAADELGGDFKFNLDMNSGNPLGTGWFQGTIGHGERSSSATSYLPDDVLNRPNLHVLLNTKTTRLIASSYFQPGTPTFKEVELSSNGIRHTVRATKEVLLSAGSIGSPYILLHSGIGDSQELHSLGIKPAVNLPSVGKNLTDHPFFNVTFRANTTDTVDNLITNSTLFSEAFNEWLTERKGVLANGAGNNIAWVRLPKDSPVLKNNPDPSAGPRSAHWELVISNGGSVEESRVGSGLVVVSPASRGTLKLASSDPSEPPLIDPGMMTNSIDLTMAREALRSARRFFSAHAWDGYVMSEATPTANLTTDEELDAMIRDNIMSIWHPVGTAAMSAKHAKYGVVDPDLKVKNVKGLRVVDASVMPFIISGHTQTPVYVIAERAADLIIKEWHR</sequence>
<evidence type="ECO:0000256" key="13">
    <source>
        <dbReference type="ARBA" id="ARBA00034050"/>
    </source>
</evidence>